<feature type="region of interest" description="Disordered" evidence="1">
    <location>
        <begin position="1"/>
        <end position="36"/>
    </location>
</feature>
<sequence>MADRGTHCPAPGSGDAHCGHESSGTSSSYPFGSLQKTGHRGRWQVALDLGAYVIHRHGTQ</sequence>
<proteinExistence type="predicted"/>
<evidence type="ECO:0000313" key="3">
    <source>
        <dbReference type="Proteomes" id="UP001164390"/>
    </source>
</evidence>
<dbReference type="AlphaFoldDB" id="A0AA46YJ46"/>
<dbReference type="KEGG" id="sgrg:L0C25_16220"/>
<evidence type="ECO:0000256" key="1">
    <source>
        <dbReference type="SAM" id="MobiDB-lite"/>
    </source>
</evidence>
<dbReference type="EMBL" id="CP094970">
    <property type="protein sequence ID" value="UYM04080.1"/>
    <property type="molecule type" value="Genomic_DNA"/>
</dbReference>
<gene>
    <name evidence="2" type="ORF">L0C25_16220</name>
</gene>
<accession>A0AA46YJ46</accession>
<feature type="compositionally biased region" description="Low complexity" evidence="1">
    <location>
        <begin position="22"/>
        <end position="33"/>
    </location>
</feature>
<name>A0AA46YJ46_9ACTN</name>
<organism evidence="2 3">
    <name type="scientific">Solicola gregarius</name>
    <dbReference type="NCBI Taxonomy" id="2908642"/>
    <lineage>
        <taxon>Bacteria</taxon>
        <taxon>Bacillati</taxon>
        <taxon>Actinomycetota</taxon>
        <taxon>Actinomycetes</taxon>
        <taxon>Propionibacteriales</taxon>
        <taxon>Nocardioidaceae</taxon>
        <taxon>Solicola</taxon>
    </lineage>
</organism>
<dbReference type="Proteomes" id="UP001164390">
    <property type="component" value="Chromosome"/>
</dbReference>
<evidence type="ECO:0000313" key="2">
    <source>
        <dbReference type="EMBL" id="UYM04080.1"/>
    </source>
</evidence>
<reference evidence="2" key="1">
    <citation type="submission" date="2022-01" db="EMBL/GenBank/DDBJ databases">
        <title>Nocardioidaceae gen. sp. A5X3R13.</title>
        <authorList>
            <person name="Lopez Marin M.A."/>
            <person name="Uhlik O."/>
        </authorList>
    </citation>
    <scope>NUCLEOTIDE SEQUENCE</scope>
    <source>
        <strain evidence="2">A5X3R13</strain>
    </source>
</reference>
<protein>
    <submittedName>
        <fullName evidence="2">Uncharacterized protein</fullName>
    </submittedName>
</protein>
<dbReference type="RefSeq" id="WP_271632734.1">
    <property type="nucleotide sequence ID" value="NZ_CP094970.1"/>
</dbReference>
<keyword evidence="3" id="KW-1185">Reference proteome</keyword>